<comment type="caution">
    <text evidence="1">The sequence shown here is derived from an EMBL/GenBank/DDBJ whole genome shotgun (WGS) entry which is preliminary data.</text>
</comment>
<keyword evidence="2" id="KW-1185">Reference proteome</keyword>
<evidence type="ECO:0008006" key="3">
    <source>
        <dbReference type="Google" id="ProtNLM"/>
    </source>
</evidence>
<reference evidence="1 2" key="1">
    <citation type="submission" date="2024-06" db="EMBL/GenBank/DDBJ databases">
        <title>The Natural Products Discovery Center: Release of the First 8490 Sequenced Strains for Exploring Actinobacteria Biosynthetic Diversity.</title>
        <authorList>
            <person name="Kalkreuter E."/>
            <person name="Kautsar S.A."/>
            <person name="Yang D."/>
            <person name="Bader C.D."/>
            <person name="Teijaro C.N."/>
            <person name="Fluegel L."/>
            <person name="Davis C.M."/>
            <person name="Simpson J.R."/>
            <person name="Lauterbach L."/>
            <person name="Steele A.D."/>
            <person name="Gui C."/>
            <person name="Meng S."/>
            <person name="Li G."/>
            <person name="Viehrig K."/>
            <person name="Ye F."/>
            <person name="Su P."/>
            <person name="Kiefer A.F."/>
            <person name="Nichols A."/>
            <person name="Cepeda A.J."/>
            <person name="Yan W."/>
            <person name="Fan B."/>
            <person name="Jiang Y."/>
            <person name="Adhikari A."/>
            <person name="Zheng C.-J."/>
            <person name="Schuster L."/>
            <person name="Cowan T.M."/>
            <person name="Smanski M.J."/>
            <person name="Chevrette M.G."/>
            <person name="De Carvalho L.P.S."/>
            <person name="Shen B."/>
        </authorList>
    </citation>
    <scope>NUCLEOTIDE SEQUENCE [LARGE SCALE GENOMIC DNA]</scope>
    <source>
        <strain evidence="1 2">NPDC000837</strain>
    </source>
</reference>
<gene>
    <name evidence="1" type="ORF">ABT276_04590</name>
</gene>
<sequence length="226" mass="25344">MDRSTEFTFGVPWIMSFFHQDWTLSASTAAAAVADQFVEELEPEAVLLVRRDARLLLEGLPPDRITELWQQGVEGGERFYHRGRARDGAEWMRQVLGVCDAWLSRRSDSPALSGADRFEGRDLADQVLSVVEEFRAVLGEGVTDALAECVRHCSPDLAFRLLLQVLPPKSASLSPEYLYLSAEQYARLEALGAAFRYGEYVVSDVKYLVGPYAGNRFATRRPAPPW</sequence>
<dbReference type="RefSeq" id="WP_351975051.1">
    <property type="nucleotide sequence ID" value="NZ_JBEPBX010000003.1"/>
</dbReference>
<accession>A0ABV1UQM0</accession>
<evidence type="ECO:0000313" key="1">
    <source>
        <dbReference type="EMBL" id="MER6612665.1"/>
    </source>
</evidence>
<name>A0ABV1UQM0_9ACTN</name>
<proteinExistence type="predicted"/>
<organism evidence="1 2">
    <name type="scientific">Streptomyces xantholiticus</name>
    <dbReference type="NCBI Taxonomy" id="68285"/>
    <lineage>
        <taxon>Bacteria</taxon>
        <taxon>Bacillati</taxon>
        <taxon>Actinomycetota</taxon>
        <taxon>Actinomycetes</taxon>
        <taxon>Kitasatosporales</taxon>
        <taxon>Streptomycetaceae</taxon>
        <taxon>Streptomyces</taxon>
    </lineage>
</organism>
<dbReference type="Proteomes" id="UP001445472">
    <property type="component" value="Unassembled WGS sequence"/>
</dbReference>
<evidence type="ECO:0000313" key="2">
    <source>
        <dbReference type="Proteomes" id="UP001445472"/>
    </source>
</evidence>
<protein>
    <recommendedName>
        <fullName evidence="3">Cyclodipeptide synthase</fullName>
    </recommendedName>
</protein>
<dbReference type="EMBL" id="JBEPBX010000003">
    <property type="protein sequence ID" value="MER6612665.1"/>
    <property type="molecule type" value="Genomic_DNA"/>
</dbReference>